<dbReference type="Proteomes" id="UP000050898">
    <property type="component" value="Unassembled WGS sequence"/>
</dbReference>
<dbReference type="EMBL" id="AYYH01000027">
    <property type="protein sequence ID" value="KRN09396.1"/>
    <property type="molecule type" value="Genomic_DNA"/>
</dbReference>
<organism evidence="1 2">
    <name type="scientific">Liquorilactobacillus mali KCTC 3596 = DSM 20444</name>
    <dbReference type="NCBI Taxonomy" id="1046596"/>
    <lineage>
        <taxon>Bacteria</taxon>
        <taxon>Bacillati</taxon>
        <taxon>Bacillota</taxon>
        <taxon>Bacilli</taxon>
        <taxon>Lactobacillales</taxon>
        <taxon>Lactobacillaceae</taxon>
        <taxon>Liquorilactobacillus</taxon>
    </lineage>
</organism>
<evidence type="ECO:0000313" key="1">
    <source>
        <dbReference type="EMBL" id="KRN09396.1"/>
    </source>
</evidence>
<dbReference type="AlphaFoldDB" id="A0A0R2EBR6"/>
<protein>
    <submittedName>
        <fullName evidence="1">Uncharacterized protein</fullName>
    </submittedName>
</protein>
<evidence type="ECO:0000313" key="2">
    <source>
        <dbReference type="Proteomes" id="UP000050898"/>
    </source>
</evidence>
<comment type="caution">
    <text evidence="1">The sequence shown here is derived from an EMBL/GenBank/DDBJ whole genome shotgun (WGS) entry which is preliminary data.</text>
</comment>
<dbReference type="PATRIC" id="fig|1046596.6.peg.1201"/>
<reference evidence="1 2" key="1">
    <citation type="journal article" date="2015" name="Genome Announc.">
        <title>Expanding the biotechnology potential of lactobacilli through comparative genomics of 213 strains and associated genera.</title>
        <authorList>
            <person name="Sun Z."/>
            <person name="Harris H.M."/>
            <person name="McCann A."/>
            <person name="Guo C."/>
            <person name="Argimon S."/>
            <person name="Zhang W."/>
            <person name="Yang X."/>
            <person name="Jeffery I.B."/>
            <person name="Cooney J.C."/>
            <person name="Kagawa T.F."/>
            <person name="Liu W."/>
            <person name="Song Y."/>
            <person name="Salvetti E."/>
            <person name="Wrobel A."/>
            <person name="Rasinkangas P."/>
            <person name="Parkhill J."/>
            <person name="Rea M.C."/>
            <person name="O'Sullivan O."/>
            <person name="Ritari J."/>
            <person name="Douillard F.P."/>
            <person name="Paul Ross R."/>
            <person name="Yang R."/>
            <person name="Briner A.E."/>
            <person name="Felis G.E."/>
            <person name="de Vos W.M."/>
            <person name="Barrangou R."/>
            <person name="Klaenhammer T.R."/>
            <person name="Caufield P.W."/>
            <person name="Cui Y."/>
            <person name="Zhang H."/>
            <person name="O'Toole P.W."/>
        </authorList>
    </citation>
    <scope>NUCLEOTIDE SEQUENCE [LARGE SCALE GENOMIC DNA]</scope>
    <source>
        <strain evidence="1 2">DSM 20444</strain>
    </source>
</reference>
<dbReference type="RefSeq" id="WP_010078324.1">
    <property type="nucleotide sequence ID" value="NZ_AYYH01000027.1"/>
</dbReference>
<name>A0A0R2EBR6_9LACO</name>
<gene>
    <name evidence="1" type="ORF">FD00_GL001119</name>
</gene>
<proteinExistence type="predicted"/>
<keyword evidence="2" id="KW-1185">Reference proteome</keyword>
<sequence>MPKINLKNLFDNYGVKATDQEIEETFKRLGFTFIKKDDEMIEENKCMTFDEICDFLPTQTSVTKESLEEVSRLISSAKESNSIALGIIAEENPHLNKLNDKSLNTIVKALKHNGYRASLIRLNVLGAKNIIMGKTVRSLHINLVGSEEDE</sequence>
<accession>A0A0R2EBR6</accession>